<evidence type="ECO:0000256" key="1">
    <source>
        <dbReference type="ARBA" id="ARBA00009042"/>
    </source>
</evidence>
<accession>A0A8H4QCI2</accession>
<gene>
    <name evidence="2" type="ORF">GQ602_000653</name>
</gene>
<dbReference type="GO" id="GO:0030246">
    <property type="term" value="F:carbohydrate binding"/>
    <property type="evidence" value="ECO:0007669"/>
    <property type="project" value="UniProtKB-KW"/>
</dbReference>
<dbReference type="AlphaFoldDB" id="A0A8H4QCI2"/>
<sequence>MSDDITLGAGIAAVADESNNVRIYVMDVNGAIRELQRNGGEWHKGQVLPDLEVGAGKVGAGLGASTIDLGYINVNFIRASDLKMRTIEYGDDGSSSWASQNTHAVAATIMDKKRHMRRVYWQFDDSHVWEVVQAKEDTGGFERTWQWNRGANFGPAMKGTSIACISWGEVPGNMRVFFQNEKGVIIEKAWTGSSWSTRELEITDAVARTPLAVTRMDEDHIRLFYVNREWKVKEKLNNIRRVSPWNEGWINVKVAANTHIAALGRPYNTVYVQEGTNGSAFSEWSWAMKERSWSRTKESIPI</sequence>
<dbReference type="InterPro" id="IPR012475">
    <property type="entry name" value="Fungal_lectin"/>
</dbReference>
<dbReference type="SUPFAM" id="SSF89372">
    <property type="entry name" value="Fucose-specific lectin"/>
    <property type="match status" value="2"/>
</dbReference>
<dbReference type="EMBL" id="JAACLJ010000001">
    <property type="protein sequence ID" value="KAF4595040.1"/>
    <property type="molecule type" value="Genomic_DNA"/>
</dbReference>
<keyword evidence="2" id="KW-0430">Lectin</keyword>
<evidence type="ECO:0000313" key="2">
    <source>
        <dbReference type="EMBL" id="KAF4595040.1"/>
    </source>
</evidence>
<evidence type="ECO:0000313" key="3">
    <source>
        <dbReference type="Proteomes" id="UP000562929"/>
    </source>
</evidence>
<comment type="similarity">
    <text evidence="1">Belongs to the fungal fucose-specific lectin family.</text>
</comment>
<keyword evidence="3" id="KW-1185">Reference proteome</keyword>
<name>A0A8H4QCI2_9HYPO</name>
<comment type="caution">
    <text evidence="2">The sequence shown here is derived from an EMBL/GenBank/DDBJ whole genome shotgun (WGS) entry which is preliminary data.</text>
</comment>
<dbReference type="Pfam" id="PF07938">
    <property type="entry name" value="Fungal_lectin"/>
    <property type="match status" value="1"/>
</dbReference>
<reference evidence="2 3" key="1">
    <citation type="journal article" date="2020" name="G3 (Bethesda)">
        <title>Genetic Underpinnings of Host Manipulation by Ophiocordyceps as Revealed by Comparative Transcriptomics.</title>
        <authorList>
            <person name="Will I."/>
            <person name="Das B."/>
            <person name="Trinh T."/>
            <person name="Brachmann A."/>
            <person name="Ohm R.A."/>
            <person name="de Bekker C."/>
        </authorList>
    </citation>
    <scope>NUCLEOTIDE SEQUENCE [LARGE SCALE GENOMIC DNA]</scope>
    <source>
        <strain evidence="2 3">EC05</strain>
    </source>
</reference>
<dbReference type="OrthoDB" id="407298at2759"/>
<dbReference type="Gene3D" id="2.120.10.70">
    <property type="entry name" value="Fucose-specific lectin"/>
    <property type="match status" value="1"/>
</dbReference>
<organism evidence="2 3">
    <name type="scientific">Ophiocordyceps camponoti-floridani</name>
    <dbReference type="NCBI Taxonomy" id="2030778"/>
    <lineage>
        <taxon>Eukaryota</taxon>
        <taxon>Fungi</taxon>
        <taxon>Dikarya</taxon>
        <taxon>Ascomycota</taxon>
        <taxon>Pezizomycotina</taxon>
        <taxon>Sordariomycetes</taxon>
        <taxon>Hypocreomycetidae</taxon>
        <taxon>Hypocreales</taxon>
        <taxon>Ophiocordycipitaceae</taxon>
        <taxon>Ophiocordyceps</taxon>
    </lineage>
</organism>
<proteinExistence type="inferred from homology"/>
<dbReference type="Proteomes" id="UP000562929">
    <property type="component" value="Unassembled WGS sequence"/>
</dbReference>
<protein>
    <submittedName>
        <fullName evidence="2">Fungal fucose-specific lectin</fullName>
    </submittedName>
</protein>